<dbReference type="Pfam" id="PF05901">
    <property type="entry name" value="Excalibur"/>
    <property type="match status" value="1"/>
</dbReference>
<evidence type="ECO:0000256" key="1">
    <source>
        <dbReference type="SAM" id="MobiDB-lite"/>
    </source>
</evidence>
<dbReference type="Proteomes" id="UP001589887">
    <property type="component" value="Unassembled WGS sequence"/>
</dbReference>
<dbReference type="EMBL" id="JBHMQV010000007">
    <property type="protein sequence ID" value="MFC0843573.1"/>
    <property type="molecule type" value="Genomic_DNA"/>
</dbReference>
<dbReference type="SMART" id="SM00894">
    <property type="entry name" value="Excalibur"/>
    <property type="match status" value="1"/>
</dbReference>
<feature type="compositionally biased region" description="Low complexity" evidence="1">
    <location>
        <begin position="19"/>
        <end position="33"/>
    </location>
</feature>
<evidence type="ECO:0000313" key="3">
    <source>
        <dbReference type="EMBL" id="MFC0843573.1"/>
    </source>
</evidence>
<name>A0ABV6TCP5_9ACTN</name>
<sequence>MGHICASFIHSRRSGIPDATAAPTCSCPSAAAAGSRADDSKARPPAGAPAGGGTSSGGSSSTGGGGGSVSYRNCTAVRQAGAAPIHRGEPGYGSHLDRDGVACPARPSRYGWA</sequence>
<dbReference type="RefSeq" id="WP_394317363.1">
    <property type="nucleotide sequence ID" value="NZ_JBHMQV010000007.1"/>
</dbReference>
<protein>
    <submittedName>
        <fullName evidence="3">Excalibur calcium-binding domain-containing protein</fullName>
    </submittedName>
</protein>
<dbReference type="InterPro" id="IPR008613">
    <property type="entry name" value="Excalibur_Ca-bd_domain"/>
</dbReference>
<keyword evidence="4" id="KW-1185">Reference proteome</keyword>
<gene>
    <name evidence="3" type="ORF">ACFH04_07495</name>
</gene>
<reference evidence="3 4" key="1">
    <citation type="submission" date="2024-09" db="EMBL/GenBank/DDBJ databases">
        <authorList>
            <person name="Sun Q."/>
            <person name="Mori K."/>
        </authorList>
    </citation>
    <scope>NUCLEOTIDE SEQUENCE [LARGE SCALE GENOMIC DNA]</scope>
    <source>
        <strain evidence="3 4">JCM 4557</strain>
    </source>
</reference>
<comment type="caution">
    <text evidence="3">The sequence shown here is derived from an EMBL/GenBank/DDBJ whole genome shotgun (WGS) entry which is preliminary data.</text>
</comment>
<feature type="compositionally biased region" description="Gly residues" evidence="1">
    <location>
        <begin position="49"/>
        <end position="68"/>
    </location>
</feature>
<accession>A0ABV6TCP5</accession>
<evidence type="ECO:0000259" key="2">
    <source>
        <dbReference type="SMART" id="SM00894"/>
    </source>
</evidence>
<feature type="region of interest" description="Disordered" evidence="1">
    <location>
        <begin position="15"/>
        <end position="71"/>
    </location>
</feature>
<evidence type="ECO:0000313" key="4">
    <source>
        <dbReference type="Proteomes" id="UP001589887"/>
    </source>
</evidence>
<proteinExistence type="predicted"/>
<feature type="domain" description="Excalibur calcium-binding" evidence="2">
    <location>
        <begin position="70"/>
        <end position="104"/>
    </location>
</feature>
<organism evidence="3 4">
    <name type="scientific">Streptomyces noboritoensis</name>
    <dbReference type="NCBI Taxonomy" id="67337"/>
    <lineage>
        <taxon>Bacteria</taxon>
        <taxon>Bacillati</taxon>
        <taxon>Actinomycetota</taxon>
        <taxon>Actinomycetes</taxon>
        <taxon>Kitasatosporales</taxon>
        <taxon>Streptomycetaceae</taxon>
        <taxon>Streptomyces</taxon>
    </lineage>
</organism>